<dbReference type="Gene3D" id="3.80.10.10">
    <property type="entry name" value="Ribonuclease Inhibitor"/>
    <property type="match status" value="1"/>
</dbReference>
<dbReference type="eggNOG" id="ENOG502T4AS">
    <property type="taxonomic scope" value="Eukaryota"/>
</dbReference>
<evidence type="ECO:0000313" key="2">
    <source>
        <dbReference type="Proteomes" id="UP000014074"/>
    </source>
</evidence>
<dbReference type="RefSeq" id="XP_007916297.1">
    <property type="nucleotide sequence ID" value="XM_007918106.1"/>
</dbReference>
<dbReference type="EMBL" id="KB933183">
    <property type="protein sequence ID" value="EON98959.1"/>
    <property type="molecule type" value="Genomic_DNA"/>
</dbReference>
<evidence type="ECO:0000313" key="1">
    <source>
        <dbReference type="EMBL" id="EON98959.1"/>
    </source>
</evidence>
<evidence type="ECO:0008006" key="3">
    <source>
        <dbReference type="Google" id="ProtNLM"/>
    </source>
</evidence>
<sequence length="445" mass="50802">MDSLPVELVRLVYQYCDELSVRNLRLVSGTLAEVGYEFLLPPSFTAVPWRDDITRLHSIATHDRLKGSIESVTVNFAEVDEYNARHASYFQHYLQDPEERNEVLQDAWLQYYDAEQRRKSMPSFDSRSSMVREAFKQLPNLRELEVTFTKCPFDIEVLEQVFKGLPNCRKMDRAQALKNLNVIISAVQSTQLAALTVDRFPLEILKLPNDRRHWFDCGHNSFAGLSKLDLTIDPSSILFPASRFRAVKGLGHILRFSPNLTHLSLAFHVYGSPRSKFILWFNTLVEDFTFEKLTDLKLEGMSCDEDDLREFLSRHGSTLQRLRLGGRGLAKAYEGSLGGIHLCRGTFRKLFTSLRPRLPKLERLHLEGDFECGSVESRGYETYSFHAVTDDDWNDISGQRRPWKQLKTIDGSEFENFLLKGGKYPGMVSSGTSTPASMPSAPSTP</sequence>
<gene>
    <name evidence="1" type="ORF">UCRPA7_5560</name>
</gene>
<proteinExistence type="predicted"/>
<dbReference type="HOGENOM" id="CLU_032743_0_0_1"/>
<accession>R8BI57</accession>
<dbReference type="AlphaFoldDB" id="R8BI57"/>
<dbReference type="KEGG" id="tmn:UCRPA7_5560"/>
<name>R8BI57_PHAM7</name>
<keyword evidence="2" id="KW-1185">Reference proteome</keyword>
<dbReference type="SUPFAM" id="SSF52047">
    <property type="entry name" value="RNI-like"/>
    <property type="match status" value="1"/>
</dbReference>
<dbReference type="Proteomes" id="UP000014074">
    <property type="component" value="Unassembled WGS sequence"/>
</dbReference>
<protein>
    <recommendedName>
        <fullName evidence="3">F-box domain-containing protein</fullName>
    </recommendedName>
</protein>
<organism evidence="1 2">
    <name type="scientific">Phaeoacremonium minimum (strain UCR-PA7)</name>
    <name type="common">Esca disease fungus</name>
    <name type="synonym">Togninia minima</name>
    <dbReference type="NCBI Taxonomy" id="1286976"/>
    <lineage>
        <taxon>Eukaryota</taxon>
        <taxon>Fungi</taxon>
        <taxon>Dikarya</taxon>
        <taxon>Ascomycota</taxon>
        <taxon>Pezizomycotina</taxon>
        <taxon>Sordariomycetes</taxon>
        <taxon>Sordariomycetidae</taxon>
        <taxon>Togniniales</taxon>
        <taxon>Togniniaceae</taxon>
        <taxon>Phaeoacremonium</taxon>
    </lineage>
</organism>
<dbReference type="InterPro" id="IPR032675">
    <property type="entry name" value="LRR_dom_sf"/>
</dbReference>
<dbReference type="GeneID" id="19326127"/>
<dbReference type="OrthoDB" id="5224238at2759"/>
<reference evidence="2" key="1">
    <citation type="journal article" date="2013" name="Genome Announc.">
        <title>Draft genome sequence of the ascomycete Phaeoacremonium aleophilum strain UCR-PA7, a causal agent of the esca disease complex in grapevines.</title>
        <authorList>
            <person name="Blanco-Ulate B."/>
            <person name="Rolshausen P."/>
            <person name="Cantu D."/>
        </authorList>
    </citation>
    <scope>NUCLEOTIDE SEQUENCE [LARGE SCALE GENOMIC DNA]</scope>
    <source>
        <strain evidence="2">UCR-PA7</strain>
    </source>
</reference>